<name>A0A4S3J956_9EURO</name>
<comment type="caution">
    <text evidence="1">The sequence shown here is derived from an EMBL/GenBank/DDBJ whole genome shotgun (WGS) entry which is preliminary data.</text>
</comment>
<gene>
    <name evidence="1" type="ORF">EYZ11_008975</name>
</gene>
<protein>
    <submittedName>
        <fullName evidence="1">Uncharacterized protein</fullName>
    </submittedName>
</protein>
<evidence type="ECO:0000313" key="1">
    <source>
        <dbReference type="EMBL" id="THC91556.1"/>
    </source>
</evidence>
<proteinExistence type="predicted"/>
<dbReference type="AlphaFoldDB" id="A0A4S3J956"/>
<evidence type="ECO:0000313" key="2">
    <source>
        <dbReference type="Proteomes" id="UP000308092"/>
    </source>
</evidence>
<sequence length="66" mass="7907">MFKPPPVVEHGKETYSKFHDPTQTLKGYRRGTDYLRKYKLFEILNQLEHVDLRYVECSVFGNNKML</sequence>
<dbReference type="EMBL" id="SOSA01000404">
    <property type="protein sequence ID" value="THC91556.1"/>
    <property type="molecule type" value="Genomic_DNA"/>
</dbReference>
<organism evidence="1 2">
    <name type="scientific">Aspergillus tanneri</name>
    <dbReference type="NCBI Taxonomy" id="1220188"/>
    <lineage>
        <taxon>Eukaryota</taxon>
        <taxon>Fungi</taxon>
        <taxon>Dikarya</taxon>
        <taxon>Ascomycota</taxon>
        <taxon>Pezizomycotina</taxon>
        <taxon>Eurotiomycetes</taxon>
        <taxon>Eurotiomycetidae</taxon>
        <taxon>Eurotiales</taxon>
        <taxon>Aspergillaceae</taxon>
        <taxon>Aspergillus</taxon>
        <taxon>Aspergillus subgen. Circumdati</taxon>
    </lineage>
</organism>
<reference evidence="1 2" key="1">
    <citation type="submission" date="2019-03" db="EMBL/GenBank/DDBJ databases">
        <title>The genome sequence of a newly discovered highly antifungal drug resistant Aspergillus species, Aspergillus tanneri NIH 1004.</title>
        <authorList>
            <person name="Mounaud S."/>
            <person name="Singh I."/>
            <person name="Joardar V."/>
            <person name="Pakala S."/>
            <person name="Pakala S."/>
            <person name="Venepally P."/>
            <person name="Hoover J."/>
            <person name="Nierman W."/>
            <person name="Chung J."/>
            <person name="Losada L."/>
        </authorList>
    </citation>
    <scope>NUCLEOTIDE SEQUENCE [LARGE SCALE GENOMIC DNA]</scope>
    <source>
        <strain evidence="1 2">NIH1004</strain>
    </source>
</reference>
<accession>A0A4S3J956</accession>
<dbReference type="Proteomes" id="UP000308092">
    <property type="component" value="Unassembled WGS sequence"/>
</dbReference>
<dbReference type="VEuPathDB" id="FungiDB:EYZ11_008975"/>
<keyword evidence="2" id="KW-1185">Reference proteome</keyword>